<accession>A0A401NU89</accession>
<reference evidence="1 2" key="1">
    <citation type="journal article" date="2018" name="Nat. Ecol. Evol.">
        <title>Shark genomes provide insights into elasmobranch evolution and the origin of vertebrates.</title>
        <authorList>
            <person name="Hara Y"/>
            <person name="Yamaguchi K"/>
            <person name="Onimaru K"/>
            <person name="Kadota M"/>
            <person name="Koyanagi M"/>
            <person name="Keeley SD"/>
            <person name="Tatsumi K"/>
            <person name="Tanaka K"/>
            <person name="Motone F"/>
            <person name="Kageyama Y"/>
            <person name="Nozu R"/>
            <person name="Adachi N"/>
            <person name="Nishimura O"/>
            <person name="Nakagawa R"/>
            <person name="Tanegashima C"/>
            <person name="Kiyatake I"/>
            <person name="Matsumoto R"/>
            <person name="Murakumo K"/>
            <person name="Nishida K"/>
            <person name="Terakita A"/>
            <person name="Kuratani S"/>
            <person name="Sato K"/>
            <person name="Hyodo S Kuraku.S."/>
        </authorList>
    </citation>
    <scope>NUCLEOTIDE SEQUENCE [LARGE SCALE GENOMIC DNA]</scope>
</reference>
<dbReference type="AlphaFoldDB" id="A0A401NU89"/>
<protein>
    <submittedName>
        <fullName evidence="1">Uncharacterized protein</fullName>
    </submittedName>
</protein>
<proteinExistence type="predicted"/>
<dbReference type="EMBL" id="BFAA01002753">
    <property type="protein sequence ID" value="GCB64445.1"/>
    <property type="molecule type" value="Genomic_DNA"/>
</dbReference>
<dbReference type="Proteomes" id="UP000288216">
    <property type="component" value="Unassembled WGS sequence"/>
</dbReference>
<gene>
    <name evidence="1" type="ORF">scyTo_0007538</name>
</gene>
<evidence type="ECO:0000313" key="1">
    <source>
        <dbReference type="EMBL" id="GCB64445.1"/>
    </source>
</evidence>
<name>A0A401NU89_SCYTO</name>
<sequence>MLQLTIAKVVACKPWTFAMTKCPVTHHVASFDSQWRCPDGRQRSSSGRCHNAAEFKQGGKEQSLWDPEDIFLTGVDFTGVGKFVQADRCGFPMFGLNAPICSIPFGKRSRETCFSRGKIKSLVKSEDFKPAYLQAGVSLRLAGPAFDRAFFGQLLQFGFSAGRVKESPELARTHKLFWAAAAVVASTHDERVGREGQG</sequence>
<comment type="caution">
    <text evidence="1">The sequence shown here is derived from an EMBL/GenBank/DDBJ whole genome shotgun (WGS) entry which is preliminary data.</text>
</comment>
<organism evidence="1 2">
    <name type="scientific">Scyliorhinus torazame</name>
    <name type="common">Cloudy catshark</name>
    <name type="synonym">Catulus torazame</name>
    <dbReference type="NCBI Taxonomy" id="75743"/>
    <lineage>
        <taxon>Eukaryota</taxon>
        <taxon>Metazoa</taxon>
        <taxon>Chordata</taxon>
        <taxon>Craniata</taxon>
        <taxon>Vertebrata</taxon>
        <taxon>Chondrichthyes</taxon>
        <taxon>Elasmobranchii</taxon>
        <taxon>Galeomorphii</taxon>
        <taxon>Galeoidea</taxon>
        <taxon>Carcharhiniformes</taxon>
        <taxon>Scyliorhinidae</taxon>
        <taxon>Scyliorhinus</taxon>
    </lineage>
</organism>
<evidence type="ECO:0000313" key="2">
    <source>
        <dbReference type="Proteomes" id="UP000288216"/>
    </source>
</evidence>
<keyword evidence="2" id="KW-1185">Reference proteome</keyword>